<dbReference type="STRING" id="1121298.SAMN05444401_2839"/>
<name>A0A1M6IIJ3_9CLOT</name>
<feature type="coiled-coil region" evidence="1">
    <location>
        <begin position="8"/>
        <end position="84"/>
    </location>
</feature>
<sequence length="103" mass="12065">MQYVINSIINIDKEAERYDKDIEEMIEAKNKELKEHLTKAEEENINIINTIKKNIINEGIYQAEKKAEEIAKDKQLEIDRINSNYIKAKDVIINTVFLNIINS</sequence>
<gene>
    <name evidence="2" type="ORF">SAMN05444401_2839</name>
</gene>
<reference evidence="2 3" key="1">
    <citation type="submission" date="2016-11" db="EMBL/GenBank/DDBJ databases">
        <authorList>
            <person name="Jaros S."/>
            <person name="Januszkiewicz K."/>
            <person name="Wedrychowicz H."/>
        </authorList>
    </citation>
    <scope>NUCLEOTIDE SEQUENCE [LARGE SCALE GENOMIC DNA]</scope>
    <source>
        <strain evidence="2 3">DSM 21864</strain>
    </source>
</reference>
<dbReference type="RefSeq" id="WP_073007905.1">
    <property type="nucleotide sequence ID" value="NZ_FQZO01000004.1"/>
</dbReference>
<accession>A0A1M6IIJ3</accession>
<dbReference type="Proteomes" id="UP000184080">
    <property type="component" value="Unassembled WGS sequence"/>
</dbReference>
<evidence type="ECO:0000313" key="3">
    <source>
        <dbReference type="Proteomes" id="UP000184080"/>
    </source>
</evidence>
<dbReference type="OrthoDB" id="1933371at2"/>
<organism evidence="2 3">
    <name type="scientific">Clostridium amylolyticum</name>
    <dbReference type="NCBI Taxonomy" id="1121298"/>
    <lineage>
        <taxon>Bacteria</taxon>
        <taxon>Bacillati</taxon>
        <taxon>Bacillota</taxon>
        <taxon>Clostridia</taxon>
        <taxon>Eubacteriales</taxon>
        <taxon>Clostridiaceae</taxon>
        <taxon>Clostridium</taxon>
    </lineage>
</organism>
<evidence type="ECO:0000256" key="1">
    <source>
        <dbReference type="SAM" id="Coils"/>
    </source>
</evidence>
<evidence type="ECO:0000313" key="2">
    <source>
        <dbReference type="EMBL" id="SHJ34193.1"/>
    </source>
</evidence>
<dbReference type="AlphaFoldDB" id="A0A1M6IIJ3"/>
<proteinExistence type="predicted"/>
<protein>
    <submittedName>
        <fullName evidence="2">Uncharacterized protein</fullName>
    </submittedName>
</protein>
<keyword evidence="3" id="KW-1185">Reference proteome</keyword>
<dbReference type="EMBL" id="FQZO01000004">
    <property type="protein sequence ID" value="SHJ34193.1"/>
    <property type="molecule type" value="Genomic_DNA"/>
</dbReference>
<keyword evidence="1" id="KW-0175">Coiled coil</keyword>